<dbReference type="PANTHER" id="PTHR32009:SF115">
    <property type="entry name" value="RPP1-LIKE DISEASE RESISTANCE PROTEIN-RELATED"/>
    <property type="match status" value="1"/>
</dbReference>
<dbReference type="Gramene" id="KFK40496">
    <property type="protein sequence ID" value="KFK40496"/>
    <property type="gene ID" value="AALP_AA2G003200"/>
</dbReference>
<evidence type="ECO:0000313" key="3">
    <source>
        <dbReference type="EMBL" id="KFK40496.1"/>
    </source>
</evidence>
<dbReference type="SMART" id="SM00255">
    <property type="entry name" value="TIR"/>
    <property type="match status" value="1"/>
</dbReference>
<dbReference type="Pfam" id="PF01582">
    <property type="entry name" value="TIR"/>
    <property type="match status" value="1"/>
</dbReference>
<reference evidence="4" key="1">
    <citation type="journal article" date="2015" name="Nat. Plants">
        <title>Genome expansion of Arabis alpina linked with retrotransposition and reduced symmetric DNA methylation.</title>
        <authorList>
            <person name="Willing E.M."/>
            <person name="Rawat V."/>
            <person name="Mandakova T."/>
            <person name="Maumus F."/>
            <person name="James G.V."/>
            <person name="Nordstroem K.J."/>
            <person name="Becker C."/>
            <person name="Warthmann N."/>
            <person name="Chica C."/>
            <person name="Szarzynska B."/>
            <person name="Zytnicki M."/>
            <person name="Albani M.C."/>
            <person name="Kiefer C."/>
            <person name="Bergonzi S."/>
            <person name="Castaings L."/>
            <person name="Mateos J.L."/>
            <person name="Berns M.C."/>
            <person name="Bujdoso N."/>
            <person name="Piofczyk T."/>
            <person name="de Lorenzo L."/>
            <person name="Barrero-Sicilia C."/>
            <person name="Mateos I."/>
            <person name="Piednoel M."/>
            <person name="Hagmann J."/>
            <person name="Chen-Min-Tao R."/>
            <person name="Iglesias-Fernandez R."/>
            <person name="Schuster S.C."/>
            <person name="Alonso-Blanco C."/>
            <person name="Roudier F."/>
            <person name="Carbonero P."/>
            <person name="Paz-Ares J."/>
            <person name="Davis S.J."/>
            <person name="Pecinka A."/>
            <person name="Quesneville H."/>
            <person name="Colot V."/>
            <person name="Lysak M.A."/>
            <person name="Weigel D."/>
            <person name="Coupland G."/>
            <person name="Schneeberger K."/>
        </authorList>
    </citation>
    <scope>NUCLEOTIDE SEQUENCE [LARGE SCALE GENOMIC DNA]</scope>
    <source>
        <strain evidence="4">cv. Pajares</strain>
    </source>
</reference>
<dbReference type="Gene3D" id="3.40.50.10140">
    <property type="entry name" value="Toll/interleukin-1 receptor homology (TIR) domain"/>
    <property type="match status" value="1"/>
</dbReference>
<dbReference type="GO" id="GO:0007165">
    <property type="term" value="P:signal transduction"/>
    <property type="evidence" value="ECO:0007669"/>
    <property type="project" value="InterPro"/>
</dbReference>
<evidence type="ECO:0000256" key="1">
    <source>
        <dbReference type="ARBA" id="ARBA00023027"/>
    </source>
</evidence>
<keyword evidence="1" id="KW-0520">NAD</keyword>
<dbReference type="OrthoDB" id="1112200at2759"/>
<gene>
    <name evidence="3" type="ordered locus">AALP_Aa2g003200</name>
</gene>
<protein>
    <recommendedName>
        <fullName evidence="2">TIR domain-containing protein</fullName>
    </recommendedName>
</protein>
<sequence>MALPSFNGFLSFHWPDVRVTFLSDLRKQLERNGIVMFNDQVEIERSQTIKPELARAIQESRISIVLLSQNYASSSSCLNELVEILKCKETVGQIVMTIFYEVDPSDVKKQTGDFGKAFKETCQWKTETEIQSWTKALIHVATIEGEQYSLNWVNDADMSDQIATNVSNKLNATLPRDFEHRD</sequence>
<dbReference type="Proteomes" id="UP000029120">
    <property type="component" value="Chromosome 2"/>
</dbReference>
<dbReference type="InterPro" id="IPR000157">
    <property type="entry name" value="TIR_dom"/>
</dbReference>
<dbReference type="FunFam" id="3.40.50.10140:FF:000007">
    <property type="entry name" value="Disease resistance protein (TIR-NBS-LRR class)"/>
    <property type="match status" value="1"/>
</dbReference>
<proteinExistence type="predicted"/>
<organism evidence="3 4">
    <name type="scientific">Arabis alpina</name>
    <name type="common">Alpine rock-cress</name>
    <dbReference type="NCBI Taxonomy" id="50452"/>
    <lineage>
        <taxon>Eukaryota</taxon>
        <taxon>Viridiplantae</taxon>
        <taxon>Streptophyta</taxon>
        <taxon>Embryophyta</taxon>
        <taxon>Tracheophyta</taxon>
        <taxon>Spermatophyta</taxon>
        <taxon>Magnoliopsida</taxon>
        <taxon>eudicotyledons</taxon>
        <taxon>Gunneridae</taxon>
        <taxon>Pentapetalae</taxon>
        <taxon>rosids</taxon>
        <taxon>malvids</taxon>
        <taxon>Brassicales</taxon>
        <taxon>Brassicaceae</taxon>
        <taxon>Arabideae</taxon>
        <taxon>Arabis</taxon>
    </lineage>
</organism>
<dbReference type="InterPro" id="IPR035897">
    <property type="entry name" value="Toll_tir_struct_dom_sf"/>
</dbReference>
<feature type="non-terminal residue" evidence="3">
    <location>
        <position position="182"/>
    </location>
</feature>
<dbReference type="EMBL" id="CM002870">
    <property type="protein sequence ID" value="KFK40496.1"/>
    <property type="molecule type" value="Genomic_DNA"/>
</dbReference>
<dbReference type="PANTHER" id="PTHR32009">
    <property type="entry name" value="TMV RESISTANCE PROTEIN N-LIKE"/>
    <property type="match status" value="1"/>
</dbReference>
<accession>A0A087HEE4</accession>
<evidence type="ECO:0000313" key="4">
    <source>
        <dbReference type="Proteomes" id="UP000029120"/>
    </source>
</evidence>
<feature type="domain" description="TIR" evidence="2">
    <location>
        <begin position="4"/>
        <end position="170"/>
    </location>
</feature>
<keyword evidence="4" id="KW-1185">Reference proteome</keyword>
<dbReference type="AlphaFoldDB" id="A0A087HEE4"/>
<name>A0A087HEE4_ARAAL</name>
<dbReference type="PROSITE" id="PS50104">
    <property type="entry name" value="TIR"/>
    <property type="match status" value="1"/>
</dbReference>
<dbReference type="OMA" id="FQHEVEY"/>
<evidence type="ECO:0000259" key="2">
    <source>
        <dbReference type="PROSITE" id="PS50104"/>
    </source>
</evidence>
<dbReference type="SUPFAM" id="SSF52200">
    <property type="entry name" value="Toll/Interleukin receptor TIR domain"/>
    <property type="match status" value="1"/>
</dbReference>